<dbReference type="AlphaFoldDB" id="A0A4C1YCD1"/>
<proteinExistence type="predicted"/>
<keyword evidence="2" id="KW-1185">Reference proteome</keyword>
<comment type="caution">
    <text evidence="1">The sequence shown here is derived from an EMBL/GenBank/DDBJ whole genome shotgun (WGS) entry which is preliminary data.</text>
</comment>
<protein>
    <submittedName>
        <fullName evidence="1">Uncharacterized protein</fullName>
    </submittedName>
</protein>
<organism evidence="1 2">
    <name type="scientific">Eumeta variegata</name>
    <name type="common">Bagworm moth</name>
    <name type="synonym">Eumeta japonica</name>
    <dbReference type="NCBI Taxonomy" id="151549"/>
    <lineage>
        <taxon>Eukaryota</taxon>
        <taxon>Metazoa</taxon>
        <taxon>Ecdysozoa</taxon>
        <taxon>Arthropoda</taxon>
        <taxon>Hexapoda</taxon>
        <taxon>Insecta</taxon>
        <taxon>Pterygota</taxon>
        <taxon>Neoptera</taxon>
        <taxon>Endopterygota</taxon>
        <taxon>Lepidoptera</taxon>
        <taxon>Glossata</taxon>
        <taxon>Ditrysia</taxon>
        <taxon>Tineoidea</taxon>
        <taxon>Psychidae</taxon>
        <taxon>Oiketicinae</taxon>
        <taxon>Eumeta</taxon>
    </lineage>
</organism>
<name>A0A4C1YCD1_EUMVA</name>
<dbReference type="Proteomes" id="UP000299102">
    <property type="component" value="Unassembled WGS sequence"/>
</dbReference>
<evidence type="ECO:0000313" key="1">
    <source>
        <dbReference type="EMBL" id="GBP72710.1"/>
    </source>
</evidence>
<sequence>MIPELQKDHRQFHYIFCVVISNRALLIKLNRKFPVVGGAQRYFIVRRAACAGRFHFGIANSTGWNNSARPPLINPYRAIHSKLFGPAAPAGGGGARGGRGALAHYRSIHHELFSRSNCGWKDRPDI</sequence>
<evidence type="ECO:0000313" key="2">
    <source>
        <dbReference type="Proteomes" id="UP000299102"/>
    </source>
</evidence>
<accession>A0A4C1YCD1</accession>
<dbReference type="EMBL" id="BGZK01001154">
    <property type="protein sequence ID" value="GBP72710.1"/>
    <property type="molecule type" value="Genomic_DNA"/>
</dbReference>
<reference evidence="1 2" key="1">
    <citation type="journal article" date="2019" name="Commun. Biol.">
        <title>The bagworm genome reveals a unique fibroin gene that provides high tensile strength.</title>
        <authorList>
            <person name="Kono N."/>
            <person name="Nakamura H."/>
            <person name="Ohtoshi R."/>
            <person name="Tomita M."/>
            <person name="Numata K."/>
            <person name="Arakawa K."/>
        </authorList>
    </citation>
    <scope>NUCLEOTIDE SEQUENCE [LARGE SCALE GENOMIC DNA]</scope>
</reference>
<gene>
    <name evidence="1" type="ORF">EVAR_43446_1</name>
</gene>